<accession>A0A2J8R189</accession>
<evidence type="ECO:0000313" key="2">
    <source>
        <dbReference type="EMBL" id="PNJ02288.1"/>
    </source>
</evidence>
<feature type="region of interest" description="Disordered" evidence="1">
    <location>
        <begin position="22"/>
        <end position="42"/>
    </location>
</feature>
<sequence length="42" mass="4487">MASPFSGALQLTDLDDFIGPSQVHQACQSGKKGGKWRGQDSH</sequence>
<name>A0A2J8R189_PONAB</name>
<gene>
    <name evidence="2" type="ORF">CR201_G0054878</name>
</gene>
<proteinExistence type="predicted"/>
<protein>
    <submittedName>
        <fullName evidence="2">NARFL isoform 11</fullName>
    </submittedName>
</protein>
<comment type="caution">
    <text evidence="2">The sequence shown here is derived from an EMBL/GenBank/DDBJ whole genome shotgun (WGS) entry which is preliminary data.</text>
</comment>
<evidence type="ECO:0000256" key="1">
    <source>
        <dbReference type="SAM" id="MobiDB-lite"/>
    </source>
</evidence>
<dbReference type="EMBL" id="NDHI03003828">
    <property type="protein sequence ID" value="PNJ02288.1"/>
    <property type="molecule type" value="Genomic_DNA"/>
</dbReference>
<dbReference type="AlphaFoldDB" id="A0A2J8R189"/>
<reference evidence="2" key="1">
    <citation type="submission" date="2017-12" db="EMBL/GenBank/DDBJ databases">
        <title>High-resolution comparative analysis of great ape genomes.</title>
        <authorList>
            <person name="Pollen A."/>
            <person name="Hastie A."/>
            <person name="Hormozdiari F."/>
            <person name="Dougherty M."/>
            <person name="Liu R."/>
            <person name="Chaisson M."/>
            <person name="Hoppe E."/>
            <person name="Hill C."/>
            <person name="Pang A."/>
            <person name="Hillier L."/>
            <person name="Baker C."/>
            <person name="Armstrong J."/>
            <person name="Shendure J."/>
            <person name="Paten B."/>
            <person name="Wilson R."/>
            <person name="Chao H."/>
            <person name="Schneider V."/>
            <person name="Ventura M."/>
            <person name="Kronenberg Z."/>
            <person name="Murali S."/>
            <person name="Gordon D."/>
            <person name="Cantsilieris S."/>
            <person name="Munson K."/>
            <person name="Nelson B."/>
            <person name="Raja A."/>
            <person name="Underwood J."/>
            <person name="Diekhans M."/>
            <person name="Fiddes I."/>
            <person name="Haussler D."/>
            <person name="Eichler E."/>
        </authorList>
    </citation>
    <scope>NUCLEOTIDE SEQUENCE [LARGE SCALE GENOMIC DNA]</scope>
    <source>
        <strain evidence="2">Susie</strain>
    </source>
</reference>
<organism evidence="2">
    <name type="scientific">Pongo abelii</name>
    <name type="common">Sumatran orangutan</name>
    <name type="synonym">Pongo pygmaeus abelii</name>
    <dbReference type="NCBI Taxonomy" id="9601"/>
    <lineage>
        <taxon>Eukaryota</taxon>
        <taxon>Metazoa</taxon>
        <taxon>Chordata</taxon>
        <taxon>Craniata</taxon>
        <taxon>Vertebrata</taxon>
        <taxon>Euteleostomi</taxon>
        <taxon>Mammalia</taxon>
        <taxon>Eutheria</taxon>
        <taxon>Euarchontoglires</taxon>
        <taxon>Primates</taxon>
        <taxon>Haplorrhini</taxon>
        <taxon>Catarrhini</taxon>
        <taxon>Hominidae</taxon>
        <taxon>Pongo</taxon>
    </lineage>
</organism>